<dbReference type="Proteomes" id="UP000541558">
    <property type="component" value="Unassembled WGS sequence"/>
</dbReference>
<keyword evidence="3" id="KW-1185">Reference proteome</keyword>
<evidence type="ECO:0000313" key="3">
    <source>
        <dbReference type="Proteomes" id="UP000541558"/>
    </source>
</evidence>
<feature type="region of interest" description="Disordered" evidence="1">
    <location>
        <begin position="324"/>
        <end position="343"/>
    </location>
</feature>
<gene>
    <name evidence="2" type="ORF">D9611_013837</name>
</gene>
<organism evidence="2 3">
    <name type="scientific">Ephemerocybe angulata</name>
    <dbReference type="NCBI Taxonomy" id="980116"/>
    <lineage>
        <taxon>Eukaryota</taxon>
        <taxon>Fungi</taxon>
        <taxon>Dikarya</taxon>
        <taxon>Basidiomycota</taxon>
        <taxon>Agaricomycotina</taxon>
        <taxon>Agaricomycetes</taxon>
        <taxon>Agaricomycetidae</taxon>
        <taxon>Agaricales</taxon>
        <taxon>Agaricineae</taxon>
        <taxon>Psathyrellaceae</taxon>
        <taxon>Ephemerocybe</taxon>
    </lineage>
</organism>
<dbReference type="AlphaFoldDB" id="A0A8H5BVB9"/>
<reference evidence="2 3" key="1">
    <citation type="journal article" date="2020" name="ISME J.">
        <title>Uncovering the hidden diversity of litter-decomposition mechanisms in mushroom-forming fungi.</title>
        <authorList>
            <person name="Floudas D."/>
            <person name="Bentzer J."/>
            <person name="Ahren D."/>
            <person name="Johansson T."/>
            <person name="Persson P."/>
            <person name="Tunlid A."/>
        </authorList>
    </citation>
    <scope>NUCLEOTIDE SEQUENCE [LARGE SCALE GENOMIC DNA]</scope>
    <source>
        <strain evidence="2 3">CBS 175.51</strain>
    </source>
</reference>
<dbReference type="EMBL" id="JAACJK010000123">
    <property type="protein sequence ID" value="KAF5329047.1"/>
    <property type="molecule type" value="Genomic_DNA"/>
</dbReference>
<feature type="region of interest" description="Disordered" evidence="1">
    <location>
        <begin position="368"/>
        <end position="465"/>
    </location>
</feature>
<sequence length="536" mass="55137">MLKELCHAVQAWHTAAINGCPLNDVIFDPSCAPRVSELALNPSTAAEQKDKENAALAAAPSWIGPISRLFSGVQRRDRSPVGVSRSNSGLAPPSRAPRLAPKLGPALAASTTTVNVEFSGAGVGRAKTSVAPPVVVTSAPATETQTAAPAASTSVMNIFAGAPKPQEDPWVVLPRAGPRRVQSSYLNSNANATLGTATLGRSNFKKANRLSMSRNVDAVIDSEQALASVLPEEAEEADYIAPLPEYRTLRRRGLSDSSIHSTFTNHGEEGGPGSPGASSPISPLHSGGHVDALGFVSGLSGWSDRNSVFQALSRTVQSLRLTTSGSASGVGRPLDPASVSNTQGTSATDILASQALLGSGSAAHGAASTAASVSHPRPHLPSTSSSIFGSSGPGSPMVQEPTPIGDDSPQISRTSSIAQPSVLTPQGTPRTSRFRPKSAATAPSNPSTPKRSREREGTQPSAGLVGGFLPNLAIGSWIPGGHAADVLDDQASPESLRDPFVVGMSSPGSGGRESFTVRPHRRGARNAEGRASRDFL</sequence>
<feature type="compositionally biased region" description="Low complexity" evidence="1">
    <location>
        <begin position="381"/>
        <end position="396"/>
    </location>
</feature>
<evidence type="ECO:0000313" key="2">
    <source>
        <dbReference type="EMBL" id="KAF5329047.1"/>
    </source>
</evidence>
<comment type="caution">
    <text evidence="2">The sequence shown here is derived from an EMBL/GenBank/DDBJ whole genome shotgun (WGS) entry which is preliminary data.</text>
</comment>
<dbReference type="OrthoDB" id="4088568at2759"/>
<protein>
    <submittedName>
        <fullName evidence="2">Uncharacterized protein</fullName>
    </submittedName>
</protein>
<feature type="region of interest" description="Disordered" evidence="1">
    <location>
        <begin position="77"/>
        <end position="101"/>
    </location>
</feature>
<feature type="compositionally biased region" description="Low complexity" evidence="1">
    <location>
        <begin position="90"/>
        <end position="101"/>
    </location>
</feature>
<accession>A0A8H5BVB9</accession>
<feature type="compositionally biased region" description="Polar residues" evidence="1">
    <location>
        <begin position="409"/>
        <end position="431"/>
    </location>
</feature>
<feature type="region of interest" description="Disordered" evidence="1">
    <location>
        <begin position="497"/>
        <end position="536"/>
    </location>
</feature>
<name>A0A8H5BVB9_9AGAR</name>
<feature type="compositionally biased region" description="Basic and acidic residues" evidence="1">
    <location>
        <begin position="525"/>
        <end position="536"/>
    </location>
</feature>
<proteinExistence type="predicted"/>
<evidence type="ECO:0000256" key="1">
    <source>
        <dbReference type="SAM" id="MobiDB-lite"/>
    </source>
</evidence>
<feature type="region of interest" description="Disordered" evidence="1">
    <location>
        <begin position="257"/>
        <end position="285"/>
    </location>
</feature>